<protein>
    <submittedName>
        <fullName evidence="3">Uncharacterized protein</fullName>
    </submittedName>
</protein>
<sequence length="168" mass="19259">MRILRLDTNAAFDLNHLPEEIDDLRFAIFDNSTPSDPDYFYIPLIFLESFNAPALVLRIGEQHIKMPVDWQILIGEPDMGDLEVLPLTSINDRGFKAFEFNPLTSFRPSFLDIEIIDVFTEVVWYAPKLKNGQMLAVPITDGEKPLCVYFVGPTVSRNCEVVDYSRAW</sequence>
<evidence type="ECO:0000313" key="2">
    <source>
        <dbReference type="EMBL" id="CAB4165624.1"/>
    </source>
</evidence>
<dbReference type="EMBL" id="LR796758">
    <property type="protein sequence ID" value="CAB4164135.1"/>
    <property type="molecule type" value="Genomic_DNA"/>
</dbReference>
<organism evidence="3">
    <name type="scientific">uncultured Caudovirales phage</name>
    <dbReference type="NCBI Taxonomy" id="2100421"/>
    <lineage>
        <taxon>Viruses</taxon>
        <taxon>Duplodnaviria</taxon>
        <taxon>Heunggongvirae</taxon>
        <taxon>Uroviricota</taxon>
        <taxon>Caudoviricetes</taxon>
        <taxon>Peduoviridae</taxon>
        <taxon>Maltschvirus</taxon>
        <taxon>Maltschvirus maltsch</taxon>
    </lineage>
</organism>
<proteinExistence type="predicted"/>
<gene>
    <name evidence="3" type="ORF">UFOVP1146_71</name>
    <name evidence="4" type="ORF">UFOVP1638_73</name>
    <name evidence="1" type="ORF">UFOVP812_404</name>
    <name evidence="2" type="ORF">UFOVP818_160</name>
</gene>
<dbReference type="EMBL" id="LR797502">
    <property type="protein sequence ID" value="CAB4220851.1"/>
    <property type="molecule type" value="Genomic_DNA"/>
</dbReference>
<evidence type="ECO:0000313" key="4">
    <source>
        <dbReference type="EMBL" id="CAB4220851.1"/>
    </source>
</evidence>
<dbReference type="EMBL" id="LR796776">
    <property type="protein sequence ID" value="CAB4165624.1"/>
    <property type="molecule type" value="Genomic_DNA"/>
</dbReference>
<dbReference type="EMBL" id="LR797099">
    <property type="protein sequence ID" value="CAB4186725.1"/>
    <property type="molecule type" value="Genomic_DNA"/>
</dbReference>
<name>A0A6J5R169_9CAUD</name>
<accession>A0A6J5R169</accession>
<evidence type="ECO:0000313" key="1">
    <source>
        <dbReference type="EMBL" id="CAB4164135.1"/>
    </source>
</evidence>
<reference evidence="3" key="1">
    <citation type="submission" date="2020-05" db="EMBL/GenBank/DDBJ databases">
        <authorList>
            <person name="Chiriac C."/>
            <person name="Salcher M."/>
            <person name="Ghai R."/>
            <person name="Kavagutti S V."/>
        </authorList>
    </citation>
    <scope>NUCLEOTIDE SEQUENCE</scope>
</reference>
<evidence type="ECO:0000313" key="3">
    <source>
        <dbReference type="EMBL" id="CAB4186725.1"/>
    </source>
</evidence>